<protein>
    <submittedName>
        <fullName evidence="4">Copper amine oxidase N-terminal domain-containing protein</fullName>
    </submittedName>
</protein>
<dbReference type="EMBL" id="DF976999">
    <property type="protein sequence ID" value="GAQ24610.1"/>
    <property type="molecule type" value="Genomic_DNA"/>
</dbReference>
<keyword evidence="1 2" id="KW-0732">Signal</keyword>
<dbReference type="PROSITE" id="PS51677">
    <property type="entry name" value="NODB"/>
    <property type="match status" value="1"/>
</dbReference>
<keyword evidence="5" id="KW-1185">Reference proteome</keyword>
<name>A0A0U9HCT9_9FIRM</name>
<dbReference type="InterPro" id="IPR011330">
    <property type="entry name" value="Glyco_hydro/deAcase_b/a-brl"/>
</dbReference>
<gene>
    <name evidence="4" type="ORF">TSYNT_5457</name>
</gene>
<feature type="domain" description="NodB homology" evidence="3">
    <location>
        <begin position="102"/>
        <end position="318"/>
    </location>
</feature>
<evidence type="ECO:0000313" key="5">
    <source>
        <dbReference type="Proteomes" id="UP000062160"/>
    </source>
</evidence>
<proteinExistence type="predicted"/>
<evidence type="ECO:0000259" key="3">
    <source>
        <dbReference type="PROSITE" id="PS51677"/>
    </source>
</evidence>
<reference evidence="4" key="1">
    <citation type="journal article" date="2016" name="Genome Announc.">
        <title>Draft Genome Sequence of the Syntrophic Lactate-Degrading Bacterium Tepidanaerobacter syntrophicus JLT.</title>
        <authorList>
            <person name="Matsuura N."/>
            <person name="Ohashi A."/>
            <person name="Tourlousse D.M."/>
            <person name="Sekiguchi Y."/>
        </authorList>
    </citation>
    <scope>NUCLEOTIDE SEQUENCE [LARGE SCALE GENOMIC DNA]</scope>
    <source>
        <strain evidence="4">JL</strain>
    </source>
</reference>
<sequence>MHCFRLSLLKKPLLVLLSFSIFALGFPFSALAATDDGKNSAAVLCYHHIVPDEEAAVTKSEATISVSEFEEQMRYLYDHGYYTASLTDIENFLYFNKQLPERTVLITFDDGYESNYTYAYPILRKYGLHAVIFLIGGAIETPSSGTASIPKLSLDEIKEMSESGFIEFGSHTFNAHYLLDKKSAFVEMSLGEITKDFEDMKGFFDKAGAPKVLSIAYPYGQYDDKIVTSAVVEGYKLGFTVTSGFIYQDSSPMTLNRIIVPPGIGLDKFKTLINDTSEALPEYYNGSIVLCIDSVTAYLGKQPVPLDAAPTYADGKLVAPLNFFKDVLKWDILWDNNTNKVARRITTREDVWFLLPTYLSRGQVMVPVRELAEKMGHQVIWHQNDKTVEIK</sequence>
<dbReference type="Pfam" id="PF07833">
    <property type="entry name" value="Cu_amine_oxidN1"/>
    <property type="match status" value="2"/>
</dbReference>
<dbReference type="Proteomes" id="UP000062160">
    <property type="component" value="Unassembled WGS sequence"/>
</dbReference>
<dbReference type="PANTHER" id="PTHR34216">
    <property type="match status" value="1"/>
</dbReference>
<dbReference type="RefSeq" id="WP_059031657.1">
    <property type="nucleotide sequence ID" value="NZ_BSDN01000009.1"/>
</dbReference>
<dbReference type="InterPro" id="IPR012854">
    <property type="entry name" value="Cu_amine_oxidase-like_N"/>
</dbReference>
<feature type="chain" id="PRO_5006864864" evidence="2">
    <location>
        <begin position="33"/>
        <end position="391"/>
    </location>
</feature>
<evidence type="ECO:0000256" key="2">
    <source>
        <dbReference type="SAM" id="SignalP"/>
    </source>
</evidence>
<dbReference type="SUPFAM" id="SSF55383">
    <property type="entry name" value="Copper amine oxidase, domain N"/>
    <property type="match status" value="1"/>
</dbReference>
<evidence type="ECO:0000256" key="1">
    <source>
        <dbReference type="ARBA" id="ARBA00022729"/>
    </source>
</evidence>
<dbReference type="InterPro" id="IPR002509">
    <property type="entry name" value="NODB_dom"/>
</dbReference>
<dbReference type="GO" id="GO:0005975">
    <property type="term" value="P:carbohydrate metabolic process"/>
    <property type="evidence" value="ECO:0007669"/>
    <property type="project" value="InterPro"/>
</dbReference>
<evidence type="ECO:0000313" key="4">
    <source>
        <dbReference type="EMBL" id="GAQ24610.1"/>
    </source>
</evidence>
<dbReference type="SUPFAM" id="SSF88713">
    <property type="entry name" value="Glycoside hydrolase/deacetylase"/>
    <property type="match status" value="1"/>
</dbReference>
<dbReference type="InterPro" id="IPR051398">
    <property type="entry name" value="Polysacch_Deacetylase"/>
</dbReference>
<dbReference type="AlphaFoldDB" id="A0A0U9HCT9"/>
<organism evidence="4">
    <name type="scientific">Tepidanaerobacter syntrophicus</name>
    <dbReference type="NCBI Taxonomy" id="224999"/>
    <lineage>
        <taxon>Bacteria</taxon>
        <taxon>Bacillati</taxon>
        <taxon>Bacillota</taxon>
        <taxon>Clostridia</taxon>
        <taxon>Thermosediminibacterales</taxon>
        <taxon>Tepidanaerobacteraceae</taxon>
        <taxon>Tepidanaerobacter</taxon>
    </lineage>
</organism>
<dbReference type="Gene3D" id="3.20.20.370">
    <property type="entry name" value="Glycoside hydrolase/deacetylase"/>
    <property type="match status" value="1"/>
</dbReference>
<dbReference type="PANTHER" id="PTHR34216:SF7">
    <property type="entry name" value="POLY-BETA-1,6-N-ACETYL-D-GLUCOSAMINE N-DEACETYLASE"/>
    <property type="match status" value="1"/>
</dbReference>
<dbReference type="OrthoDB" id="9778320at2"/>
<dbReference type="Pfam" id="PF01522">
    <property type="entry name" value="Polysacc_deac_1"/>
    <property type="match status" value="1"/>
</dbReference>
<dbReference type="STRING" id="224999.GCA_001485475_00610"/>
<dbReference type="InterPro" id="IPR036582">
    <property type="entry name" value="Mao_N_sf"/>
</dbReference>
<feature type="signal peptide" evidence="2">
    <location>
        <begin position="1"/>
        <end position="32"/>
    </location>
</feature>
<dbReference type="GO" id="GO:0016810">
    <property type="term" value="F:hydrolase activity, acting on carbon-nitrogen (but not peptide) bonds"/>
    <property type="evidence" value="ECO:0007669"/>
    <property type="project" value="InterPro"/>
</dbReference>
<accession>A0A0U9HCT9</accession>